<feature type="domain" description="IPT/TIG" evidence="3">
    <location>
        <begin position="397"/>
        <end position="451"/>
    </location>
</feature>
<protein>
    <recommendedName>
        <fullName evidence="3">IPT/TIG domain-containing protein</fullName>
    </recommendedName>
</protein>
<keyword evidence="5" id="KW-1185">Reference proteome</keyword>
<dbReference type="EMBL" id="BMOS01000010">
    <property type="protein sequence ID" value="GGN57253.1"/>
    <property type="molecule type" value="Genomic_DNA"/>
</dbReference>
<dbReference type="PROSITE" id="PS51257">
    <property type="entry name" value="PROKAR_LIPOPROTEIN"/>
    <property type="match status" value="1"/>
</dbReference>
<organism evidence="4 5">
    <name type="scientific">Oceanobacillus indicireducens</name>
    <dbReference type="NCBI Taxonomy" id="1004261"/>
    <lineage>
        <taxon>Bacteria</taxon>
        <taxon>Bacillati</taxon>
        <taxon>Bacillota</taxon>
        <taxon>Bacilli</taxon>
        <taxon>Bacillales</taxon>
        <taxon>Bacillaceae</taxon>
        <taxon>Oceanobacillus</taxon>
    </lineage>
</organism>
<gene>
    <name evidence="4" type="ORF">GCM10007971_18050</name>
</gene>
<evidence type="ECO:0000313" key="5">
    <source>
        <dbReference type="Proteomes" id="UP000624041"/>
    </source>
</evidence>
<keyword evidence="2" id="KW-0732">Signal</keyword>
<evidence type="ECO:0000256" key="1">
    <source>
        <dbReference type="SAM" id="MobiDB-lite"/>
    </source>
</evidence>
<evidence type="ECO:0000313" key="4">
    <source>
        <dbReference type="EMBL" id="GGN57253.1"/>
    </source>
</evidence>
<reference evidence="4" key="1">
    <citation type="journal article" date="2014" name="Int. J. Syst. Evol. Microbiol.">
        <title>Complete genome sequence of Corynebacterium casei LMG S-19264T (=DSM 44701T), isolated from a smear-ripened cheese.</title>
        <authorList>
            <consortium name="US DOE Joint Genome Institute (JGI-PGF)"/>
            <person name="Walter F."/>
            <person name="Albersmeier A."/>
            <person name="Kalinowski J."/>
            <person name="Ruckert C."/>
        </authorList>
    </citation>
    <scope>NUCLEOTIDE SEQUENCE</scope>
    <source>
        <strain evidence="4">JCM 17251</strain>
    </source>
</reference>
<feature type="compositionally biased region" description="Acidic residues" evidence="1">
    <location>
        <begin position="47"/>
        <end position="57"/>
    </location>
</feature>
<dbReference type="RefSeq" id="WP_188856885.1">
    <property type="nucleotide sequence ID" value="NZ_BMOS01000010.1"/>
</dbReference>
<evidence type="ECO:0000259" key="3">
    <source>
        <dbReference type="Pfam" id="PF01833"/>
    </source>
</evidence>
<sequence length="510" mass="55712">MSKTKNLLFVLLLFVLLILTGCASDDSQENTDNQSDEATNGEKADSESAEESDEPEEKEILTGKLTLDKSEGRIGDEVHLSAEELEPKEPLKVMYVDMEGSFDIDNNYSFNGALYEEVERELADGTADEDGNWSGVITIPEGFGDDHDIIIYQNDKKVAKANFFVETIFSISPESGPIGTEIEIIGEGLSWQMYGSVWHLNYDNAYTGMFTGVSTNGKARGVVRAAGGIGDHMITIESGASGAPYISRDSSAINYIHTQNFTFEVTDDEPETELVYVEEPPEPAPGGIEMPDAENKEGVQISIDKEMGVVGEPVEMTGSGLPENVEVTLDWHTMVGNRVTAEGFSSEVSELGTVMTDENGEFTYPFEIPDDLGGIPHLIDVKVEEEIHGQTYLRILPSVESITPSEGPPGTEITVTIKGAGWTEFDNALGVTYDNAYIGYICGFNSQGTITLPLVASGDPGYHVLDIYPSIYQGKVQIPDIYRKPQLTYRDDHPGTGIPAIRTFFKVTEE</sequence>
<feature type="signal peptide" evidence="2">
    <location>
        <begin position="1"/>
        <end position="23"/>
    </location>
</feature>
<dbReference type="InterPro" id="IPR002909">
    <property type="entry name" value="IPT_dom"/>
</dbReference>
<accession>A0A917XWK8</accession>
<reference evidence="4" key="2">
    <citation type="submission" date="2020-09" db="EMBL/GenBank/DDBJ databases">
        <authorList>
            <person name="Sun Q."/>
            <person name="Ohkuma M."/>
        </authorList>
    </citation>
    <scope>NUCLEOTIDE SEQUENCE</scope>
    <source>
        <strain evidence="4">JCM 17251</strain>
    </source>
</reference>
<name>A0A917XWK8_9BACI</name>
<proteinExistence type="predicted"/>
<dbReference type="AlphaFoldDB" id="A0A917XWK8"/>
<feature type="region of interest" description="Disordered" evidence="1">
    <location>
        <begin position="25"/>
        <end position="59"/>
    </location>
</feature>
<comment type="caution">
    <text evidence="4">The sequence shown here is derived from an EMBL/GenBank/DDBJ whole genome shotgun (WGS) entry which is preliminary data.</text>
</comment>
<dbReference type="Pfam" id="PF01833">
    <property type="entry name" value="TIG"/>
    <property type="match status" value="1"/>
</dbReference>
<evidence type="ECO:0000256" key="2">
    <source>
        <dbReference type="SAM" id="SignalP"/>
    </source>
</evidence>
<dbReference type="Proteomes" id="UP000624041">
    <property type="component" value="Unassembled WGS sequence"/>
</dbReference>
<feature type="chain" id="PRO_5039367483" description="IPT/TIG domain-containing protein" evidence="2">
    <location>
        <begin position="24"/>
        <end position="510"/>
    </location>
</feature>